<comment type="caution">
    <text evidence="2">The sequence shown here is derived from an EMBL/GenBank/DDBJ whole genome shotgun (WGS) entry which is preliminary data.</text>
</comment>
<feature type="region of interest" description="Disordered" evidence="1">
    <location>
        <begin position="1"/>
        <end position="21"/>
    </location>
</feature>
<dbReference type="Proteomes" id="UP001054837">
    <property type="component" value="Unassembled WGS sequence"/>
</dbReference>
<organism evidence="2 3">
    <name type="scientific">Caerostris darwini</name>
    <dbReference type="NCBI Taxonomy" id="1538125"/>
    <lineage>
        <taxon>Eukaryota</taxon>
        <taxon>Metazoa</taxon>
        <taxon>Ecdysozoa</taxon>
        <taxon>Arthropoda</taxon>
        <taxon>Chelicerata</taxon>
        <taxon>Arachnida</taxon>
        <taxon>Araneae</taxon>
        <taxon>Araneomorphae</taxon>
        <taxon>Entelegynae</taxon>
        <taxon>Araneoidea</taxon>
        <taxon>Araneidae</taxon>
        <taxon>Caerostris</taxon>
    </lineage>
</organism>
<sequence length="21" mass="2259">MDDERCGHNLSVGRGGVEGRD</sequence>
<proteinExistence type="predicted"/>
<reference evidence="2 3" key="1">
    <citation type="submission" date="2021-06" db="EMBL/GenBank/DDBJ databases">
        <title>Caerostris darwini draft genome.</title>
        <authorList>
            <person name="Kono N."/>
            <person name="Arakawa K."/>
        </authorList>
    </citation>
    <scope>NUCLEOTIDE SEQUENCE [LARGE SCALE GENOMIC DNA]</scope>
</reference>
<keyword evidence="3" id="KW-1185">Reference proteome</keyword>
<dbReference type="EMBL" id="BPLQ01012437">
    <property type="protein sequence ID" value="GIY65465.1"/>
    <property type="molecule type" value="Genomic_DNA"/>
</dbReference>
<dbReference type="AlphaFoldDB" id="A0AAV4V690"/>
<name>A0AAV4V690_9ARAC</name>
<protein>
    <submittedName>
        <fullName evidence="2">Uncharacterized protein</fullName>
    </submittedName>
</protein>
<feature type="non-terminal residue" evidence="2">
    <location>
        <position position="21"/>
    </location>
</feature>
<gene>
    <name evidence="2" type="ORF">CDAR_468831</name>
</gene>
<evidence type="ECO:0000256" key="1">
    <source>
        <dbReference type="SAM" id="MobiDB-lite"/>
    </source>
</evidence>
<accession>A0AAV4V690</accession>
<evidence type="ECO:0000313" key="2">
    <source>
        <dbReference type="EMBL" id="GIY65465.1"/>
    </source>
</evidence>
<evidence type="ECO:0000313" key="3">
    <source>
        <dbReference type="Proteomes" id="UP001054837"/>
    </source>
</evidence>